<feature type="transmembrane region" description="Helical" evidence="1">
    <location>
        <begin position="24"/>
        <end position="49"/>
    </location>
</feature>
<evidence type="ECO:0000256" key="1">
    <source>
        <dbReference type="SAM" id="Phobius"/>
    </source>
</evidence>
<keyword evidence="1" id="KW-1133">Transmembrane helix</keyword>
<comment type="caution">
    <text evidence="2">The sequence shown here is derived from an EMBL/GenBank/DDBJ whole genome shotgun (WGS) entry which is preliminary data.</text>
</comment>
<sequence>MIFNPLLKNGLQQVEDPTTYTNNVIQTVFSIFFLVASVYFIWHFIMAGYHLISTEGDPKKLTVAKDQITFALIGIVVIFGVFAVLKLVGTVLGVTGLENLQITWPTL</sequence>
<keyword evidence="1" id="KW-0812">Transmembrane</keyword>
<gene>
    <name evidence="2" type="ORF">US68_C0004G0027</name>
</gene>
<protein>
    <submittedName>
        <fullName evidence="2">Uncharacterized protein</fullName>
    </submittedName>
</protein>
<dbReference type="EMBL" id="LBTX01000004">
    <property type="protein sequence ID" value="KKQ50545.1"/>
    <property type="molecule type" value="Genomic_DNA"/>
</dbReference>
<reference evidence="2 3" key="1">
    <citation type="journal article" date="2015" name="Nature">
        <title>rRNA introns, odd ribosomes, and small enigmatic genomes across a large radiation of phyla.</title>
        <authorList>
            <person name="Brown C.T."/>
            <person name="Hug L.A."/>
            <person name="Thomas B.C."/>
            <person name="Sharon I."/>
            <person name="Castelle C.J."/>
            <person name="Singh A."/>
            <person name="Wilkins M.J."/>
            <person name="Williams K.H."/>
            <person name="Banfield J.F."/>
        </authorList>
    </citation>
    <scope>NUCLEOTIDE SEQUENCE [LARGE SCALE GENOMIC DNA]</scope>
</reference>
<evidence type="ECO:0000313" key="2">
    <source>
        <dbReference type="EMBL" id="KKQ50545.1"/>
    </source>
</evidence>
<dbReference type="AlphaFoldDB" id="A0A0G0IHP3"/>
<organism evidence="2 3">
    <name type="scientific">Candidatus Shapirobacteria bacterium GW2011_GWE1_38_10</name>
    <dbReference type="NCBI Taxonomy" id="1618488"/>
    <lineage>
        <taxon>Bacteria</taxon>
        <taxon>Candidatus Shapironibacteriota</taxon>
    </lineage>
</organism>
<proteinExistence type="predicted"/>
<evidence type="ECO:0000313" key="3">
    <source>
        <dbReference type="Proteomes" id="UP000034231"/>
    </source>
</evidence>
<name>A0A0G0IHP3_9BACT</name>
<accession>A0A0G0IHP3</accession>
<dbReference type="Pfam" id="PF18895">
    <property type="entry name" value="T4SS_pilin"/>
    <property type="match status" value="1"/>
</dbReference>
<dbReference type="Proteomes" id="UP000034231">
    <property type="component" value="Unassembled WGS sequence"/>
</dbReference>
<feature type="transmembrane region" description="Helical" evidence="1">
    <location>
        <begin position="70"/>
        <end position="97"/>
    </location>
</feature>
<dbReference type="InterPro" id="IPR043993">
    <property type="entry name" value="T4SS_pilin"/>
</dbReference>
<keyword evidence="1" id="KW-0472">Membrane</keyword>